<dbReference type="AlphaFoldDB" id="A0A6J7D1S2"/>
<dbReference type="GO" id="GO:0042301">
    <property type="term" value="F:phosphate ion binding"/>
    <property type="evidence" value="ECO:0007669"/>
    <property type="project" value="InterPro"/>
</dbReference>
<sequence>MVLGVSLTACGGSSSSGGGNLSGSIRVDGSSTVFPLAQAAAESFNQDQGGVKIAVGESGTGGGFQKFCAGETDISDASREISPEEVAACKKAGITYQQVQVANDGIAVVANPALGVDCLTTDQLKQIWNKGSQINSLSQLDPKFSTTKLSLFGPGTDSGTFDFFTEKINGEKGVTRESYQASEDDNQLVTGVEGDKGGFGYFGYSYAEAAGSKLTIVGVDSGKGCIKPTVATVQDGTYAPLARPLFMYVNEKSMAKPQVAAFLTSAVDNAISIAGTAKLVPMTDAQLATAKTQLATAEKNAK</sequence>
<dbReference type="NCBIfam" id="TIGR02136">
    <property type="entry name" value="ptsS_2"/>
    <property type="match status" value="1"/>
</dbReference>
<dbReference type="Pfam" id="PF12849">
    <property type="entry name" value="PBP_like_2"/>
    <property type="match status" value="1"/>
</dbReference>
<gene>
    <name evidence="5" type="ORF">UFOPK3444_00180</name>
</gene>
<protein>
    <submittedName>
        <fullName evidence="5">Unannotated protein</fullName>
    </submittedName>
</protein>
<dbReference type="EMBL" id="CAFBLU010000002">
    <property type="protein sequence ID" value="CAB4861133.1"/>
    <property type="molecule type" value="Genomic_DNA"/>
</dbReference>
<organism evidence="5">
    <name type="scientific">freshwater metagenome</name>
    <dbReference type="NCBI Taxonomy" id="449393"/>
    <lineage>
        <taxon>unclassified sequences</taxon>
        <taxon>metagenomes</taxon>
        <taxon>ecological metagenomes</taxon>
    </lineage>
</organism>
<evidence type="ECO:0000313" key="5">
    <source>
        <dbReference type="EMBL" id="CAB4861133.1"/>
    </source>
</evidence>
<feature type="region of interest" description="Disordered" evidence="3">
    <location>
        <begin position="1"/>
        <end position="21"/>
    </location>
</feature>
<proteinExistence type="predicted"/>
<keyword evidence="1" id="KW-0813">Transport</keyword>
<dbReference type="PANTHER" id="PTHR30570:SF1">
    <property type="entry name" value="PHOSPHATE-BINDING PROTEIN PSTS"/>
    <property type="match status" value="1"/>
</dbReference>
<accession>A0A6J7D1S2</accession>
<dbReference type="Gene3D" id="3.40.190.10">
    <property type="entry name" value="Periplasmic binding protein-like II"/>
    <property type="match status" value="2"/>
</dbReference>
<dbReference type="CDD" id="cd13654">
    <property type="entry name" value="PBP2_phosphate_like_2"/>
    <property type="match status" value="1"/>
</dbReference>
<evidence type="ECO:0000256" key="2">
    <source>
        <dbReference type="ARBA" id="ARBA00022729"/>
    </source>
</evidence>
<dbReference type="InterPro" id="IPR050811">
    <property type="entry name" value="Phosphate_ABC_transporter"/>
</dbReference>
<dbReference type="InterPro" id="IPR024370">
    <property type="entry name" value="PBP_domain"/>
</dbReference>
<dbReference type="SUPFAM" id="SSF53850">
    <property type="entry name" value="Periplasmic binding protein-like II"/>
    <property type="match status" value="1"/>
</dbReference>
<evidence type="ECO:0000256" key="1">
    <source>
        <dbReference type="ARBA" id="ARBA00022448"/>
    </source>
</evidence>
<reference evidence="5" key="1">
    <citation type="submission" date="2020-05" db="EMBL/GenBank/DDBJ databases">
        <authorList>
            <person name="Chiriac C."/>
            <person name="Salcher M."/>
            <person name="Ghai R."/>
            <person name="Kavagutti S V."/>
        </authorList>
    </citation>
    <scope>NUCLEOTIDE SEQUENCE</scope>
</reference>
<keyword evidence="2" id="KW-0732">Signal</keyword>
<dbReference type="PANTHER" id="PTHR30570">
    <property type="entry name" value="PERIPLASMIC PHOSPHATE BINDING COMPONENT OF PHOSPHATE ABC TRANSPORTER"/>
    <property type="match status" value="1"/>
</dbReference>
<feature type="domain" description="PBP" evidence="4">
    <location>
        <begin position="16"/>
        <end position="264"/>
    </location>
</feature>
<name>A0A6J7D1S2_9ZZZZ</name>
<dbReference type="InterPro" id="IPR011862">
    <property type="entry name" value="Phos-bd"/>
</dbReference>
<evidence type="ECO:0000259" key="4">
    <source>
        <dbReference type="Pfam" id="PF12849"/>
    </source>
</evidence>
<evidence type="ECO:0000256" key="3">
    <source>
        <dbReference type="SAM" id="MobiDB-lite"/>
    </source>
</evidence>